<comment type="similarity">
    <text evidence="7 9">Belongs to the MPDU1 (TC 2.A.43.3) family.</text>
</comment>
<dbReference type="SMART" id="SM00679">
    <property type="entry name" value="CTNS"/>
    <property type="match status" value="2"/>
</dbReference>
<keyword evidence="5 9" id="KW-1133">Transmembrane helix</keyword>
<evidence type="ECO:0000256" key="4">
    <source>
        <dbReference type="ARBA" id="ARBA00022737"/>
    </source>
</evidence>
<dbReference type="Proteomes" id="UP000326759">
    <property type="component" value="Unassembled WGS sequence"/>
</dbReference>
<dbReference type="AlphaFoldDB" id="A0A5N5TP28"/>
<evidence type="ECO:0000313" key="11">
    <source>
        <dbReference type="EMBL" id="KAB7507909.1"/>
    </source>
</evidence>
<dbReference type="EMBL" id="SEYY01000152">
    <property type="protein sequence ID" value="KAB7507909.1"/>
    <property type="molecule type" value="Genomic_DNA"/>
</dbReference>
<dbReference type="InterPro" id="IPR016817">
    <property type="entry name" value="MannP-dilichol_defect-1"/>
</dbReference>
<dbReference type="PANTHER" id="PTHR12226">
    <property type="entry name" value="MANNOSE-P-DOLICHOL UTILIZATION DEFECT 1 LEC35 -RELATED"/>
    <property type="match status" value="1"/>
</dbReference>
<comment type="caution">
    <text evidence="11">The sequence shown here is derived from an EMBL/GenBank/DDBJ whole genome shotgun (WGS) entry which is preliminary data.</text>
</comment>
<evidence type="ECO:0000256" key="5">
    <source>
        <dbReference type="ARBA" id="ARBA00022989"/>
    </source>
</evidence>
<keyword evidence="12" id="KW-1185">Reference proteome</keyword>
<feature type="transmembrane region" description="Helical" evidence="10">
    <location>
        <begin position="207"/>
        <end position="231"/>
    </location>
</feature>
<proteinExistence type="inferred from homology"/>
<protein>
    <recommendedName>
        <fullName evidence="8 9">Mannose-P-dolichol utilization defect 1 protein homolog</fullName>
    </recommendedName>
</protein>
<name>A0A5N5TP28_9CRUS</name>
<feature type="transmembrane region" description="Helical" evidence="10">
    <location>
        <begin position="103"/>
        <end position="120"/>
    </location>
</feature>
<feature type="transmembrane region" description="Helical" evidence="10">
    <location>
        <begin position="127"/>
        <end position="145"/>
    </location>
</feature>
<evidence type="ECO:0000256" key="7">
    <source>
        <dbReference type="ARBA" id="ARBA00038475"/>
    </source>
</evidence>
<gene>
    <name evidence="11" type="ORF">Anas_08167</name>
</gene>
<keyword evidence="3 9" id="KW-0812">Transmembrane</keyword>
<dbReference type="Gene3D" id="1.20.1280.290">
    <property type="match status" value="2"/>
</dbReference>
<organism evidence="11 12">
    <name type="scientific">Armadillidium nasatum</name>
    <dbReference type="NCBI Taxonomy" id="96803"/>
    <lineage>
        <taxon>Eukaryota</taxon>
        <taxon>Metazoa</taxon>
        <taxon>Ecdysozoa</taxon>
        <taxon>Arthropoda</taxon>
        <taxon>Crustacea</taxon>
        <taxon>Multicrustacea</taxon>
        <taxon>Malacostraca</taxon>
        <taxon>Eumalacostraca</taxon>
        <taxon>Peracarida</taxon>
        <taxon>Isopoda</taxon>
        <taxon>Oniscidea</taxon>
        <taxon>Crinocheta</taxon>
        <taxon>Armadillidiidae</taxon>
        <taxon>Armadillidium</taxon>
    </lineage>
</organism>
<evidence type="ECO:0000256" key="8">
    <source>
        <dbReference type="ARBA" id="ARBA00067517"/>
    </source>
</evidence>
<accession>A0A5N5TP28</accession>
<evidence type="ECO:0000313" key="12">
    <source>
        <dbReference type="Proteomes" id="UP000326759"/>
    </source>
</evidence>
<reference evidence="11 12" key="1">
    <citation type="journal article" date="2019" name="PLoS Biol.">
        <title>Sex chromosomes control vertical transmission of feminizing Wolbachia symbionts in an isopod.</title>
        <authorList>
            <person name="Becking T."/>
            <person name="Chebbi M.A."/>
            <person name="Giraud I."/>
            <person name="Moumen B."/>
            <person name="Laverre T."/>
            <person name="Caubet Y."/>
            <person name="Peccoud J."/>
            <person name="Gilbert C."/>
            <person name="Cordaux R."/>
        </authorList>
    </citation>
    <scope>NUCLEOTIDE SEQUENCE [LARGE SCALE GENOMIC DNA]</scope>
    <source>
        <strain evidence="11">ANa2</strain>
        <tissue evidence="11">Whole body excluding digestive tract and cuticle</tissue>
    </source>
</reference>
<feature type="transmembrane region" description="Helical" evidence="10">
    <location>
        <begin position="183"/>
        <end position="201"/>
    </location>
</feature>
<keyword evidence="4" id="KW-0677">Repeat</keyword>
<dbReference type="Pfam" id="PF04193">
    <property type="entry name" value="PQ-loop"/>
    <property type="match status" value="2"/>
</dbReference>
<evidence type="ECO:0000256" key="2">
    <source>
        <dbReference type="ARBA" id="ARBA00022448"/>
    </source>
</evidence>
<dbReference type="PIRSF" id="PIRSF023381">
    <property type="entry name" value="MannP-dilichol_defect-1p"/>
    <property type="match status" value="1"/>
</dbReference>
<evidence type="ECO:0000256" key="1">
    <source>
        <dbReference type="ARBA" id="ARBA00004141"/>
    </source>
</evidence>
<evidence type="ECO:0000256" key="3">
    <source>
        <dbReference type="ARBA" id="ARBA00022692"/>
    </source>
</evidence>
<evidence type="ECO:0000256" key="10">
    <source>
        <dbReference type="SAM" id="Phobius"/>
    </source>
</evidence>
<evidence type="ECO:0000256" key="6">
    <source>
        <dbReference type="ARBA" id="ARBA00023136"/>
    </source>
</evidence>
<dbReference type="GO" id="GO:0016020">
    <property type="term" value="C:membrane"/>
    <property type="evidence" value="ECO:0007669"/>
    <property type="project" value="UniProtKB-SubCell"/>
</dbReference>
<dbReference type="GO" id="GO:0009312">
    <property type="term" value="P:oligosaccharide biosynthetic process"/>
    <property type="evidence" value="ECO:0007669"/>
    <property type="project" value="TreeGrafter"/>
</dbReference>
<dbReference type="FunFam" id="1.20.1280.290:FF:000006">
    <property type="entry name" value="mannose-P-dolichol utilization defect 1 protein"/>
    <property type="match status" value="1"/>
</dbReference>
<dbReference type="OrthoDB" id="271506at2759"/>
<keyword evidence="2" id="KW-0813">Transport</keyword>
<dbReference type="InterPro" id="IPR006603">
    <property type="entry name" value="PQ-loop_rpt"/>
</dbReference>
<evidence type="ECO:0000256" key="9">
    <source>
        <dbReference type="PIRNR" id="PIRNR023381"/>
    </source>
</evidence>
<sequence length="249" mass="27534">MAPSLFKSICLLVMTEYCYNEFFINFNFLHVDCLKALISKGLGYGIILGSIFVKVPQILKILNAKSAEGISLTGTSLEVFAILSNVAYSFVNRYPFSAYGDGFFLLLQTALVGFFVLLYGGKTQEALLYFATVLGFLGVLCSGFVPMTILWTLQASIIPVIVTAKTIQAWTNYTNGNTGQLSVVTFTLLFFGSLARIFTSIQETGDIIIIATYSVGSFVNFIVLSQILYYWNVPTKIKGKKKLLEKKTK</sequence>
<dbReference type="PANTHER" id="PTHR12226:SF2">
    <property type="entry name" value="MANNOSE-P-DOLICHOL UTILIZATION DEFECT 1 PROTEIN"/>
    <property type="match status" value="1"/>
</dbReference>
<comment type="subcellular location">
    <subcellularLocation>
        <location evidence="1 9">Membrane</location>
        <topology evidence="1 9">Multi-pass membrane protein</topology>
    </subcellularLocation>
</comment>
<keyword evidence="6 9" id="KW-0472">Membrane</keyword>